<dbReference type="Proteomes" id="UP000565441">
    <property type="component" value="Unassembled WGS sequence"/>
</dbReference>
<evidence type="ECO:0000313" key="2">
    <source>
        <dbReference type="EMBL" id="KAF5384841.1"/>
    </source>
</evidence>
<dbReference type="SMART" id="SM00256">
    <property type="entry name" value="FBOX"/>
    <property type="match status" value="1"/>
</dbReference>
<dbReference type="OrthoDB" id="2322499at2759"/>
<dbReference type="SUPFAM" id="SSF81383">
    <property type="entry name" value="F-box domain"/>
    <property type="match status" value="1"/>
</dbReference>
<accession>A0A8H5HJV1</accession>
<comment type="caution">
    <text evidence="2">The sequence shown here is derived from an EMBL/GenBank/DDBJ whole genome shotgun (WGS) entry which is preliminary data.</text>
</comment>
<sequence>MPGISSDHVLSPSLLEHLSLLPLSDTNQEDFFMVTGNNDTEHEHLTVLTWNVAANAIMKTERRKLTGKKKQVDLRIFLGLPLDLILEIFGHLHPIDIYHIAQTSKSLRNVVLARNSASLWKTCFSRHPEVPSCPPGMSAPRWATLLFGPVICDYCGKYGALLDFTLRQHLCSTCLGRFCVSKVPESDVALYEPDDIVWRLVPATLRYVGHHYWRTFPYNQLALHGRYMRKDLRVMTQKLKELQEDIAKNKSGSKAAFEAFTESTEEQHAATCKEWAVEIFHSVEDEHEDLISSFQDRITARLIGLGHDPDDISSVDLMKDLDFDGPRKSLRLTRRCA</sequence>
<dbReference type="EMBL" id="JAACJP010000004">
    <property type="protein sequence ID" value="KAF5384841.1"/>
    <property type="molecule type" value="Genomic_DNA"/>
</dbReference>
<proteinExistence type="predicted"/>
<organism evidence="2 3">
    <name type="scientific">Tricholomella constricta</name>
    <dbReference type="NCBI Taxonomy" id="117010"/>
    <lineage>
        <taxon>Eukaryota</taxon>
        <taxon>Fungi</taxon>
        <taxon>Dikarya</taxon>
        <taxon>Basidiomycota</taxon>
        <taxon>Agaricomycotina</taxon>
        <taxon>Agaricomycetes</taxon>
        <taxon>Agaricomycetidae</taxon>
        <taxon>Agaricales</taxon>
        <taxon>Tricholomatineae</taxon>
        <taxon>Lyophyllaceae</taxon>
        <taxon>Tricholomella</taxon>
    </lineage>
</organism>
<dbReference type="InterPro" id="IPR001810">
    <property type="entry name" value="F-box_dom"/>
</dbReference>
<protein>
    <recommendedName>
        <fullName evidence="1">F-box domain-containing protein</fullName>
    </recommendedName>
</protein>
<name>A0A8H5HJV1_9AGAR</name>
<keyword evidence="3" id="KW-1185">Reference proteome</keyword>
<reference evidence="2 3" key="1">
    <citation type="journal article" date="2020" name="ISME J.">
        <title>Uncovering the hidden diversity of litter-decomposition mechanisms in mushroom-forming fungi.</title>
        <authorList>
            <person name="Floudas D."/>
            <person name="Bentzer J."/>
            <person name="Ahren D."/>
            <person name="Johansson T."/>
            <person name="Persson P."/>
            <person name="Tunlid A."/>
        </authorList>
    </citation>
    <scope>NUCLEOTIDE SEQUENCE [LARGE SCALE GENOMIC DNA]</scope>
    <source>
        <strain evidence="2 3">CBS 661.87</strain>
    </source>
</reference>
<feature type="domain" description="F-box" evidence="1">
    <location>
        <begin position="74"/>
        <end position="123"/>
    </location>
</feature>
<dbReference type="Pfam" id="PF00646">
    <property type="entry name" value="F-box"/>
    <property type="match status" value="1"/>
</dbReference>
<dbReference type="InterPro" id="IPR036047">
    <property type="entry name" value="F-box-like_dom_sf"/>
</dbReference>
<dbReference type="AlphaFoldDB" id="A0A8H5HJV1"/>
<dbReference type="Gene3D" id="1.20.1280.50">
    <property type="match status" value="1"/>
</dbReference>
<evidence type="ECO:0000259" key="1">
    <source>
        <dbReference type="PROSITE" id="PS50181"/>
    </source>
</evidence>
<dbReference type="PROSITE" id="PS50181">
    <property type="entry name" value="FBOX"/>
    <property type="match status" value="1"/>
</dbReference>
<evidence type="ECO:0000313" key="3">
    <source>
        <dbReference type="Proteomes" id="UP000565441"/>
    </source>
</evidence>
<dbReference type="CDD" id="cd09917">
    <property type="entry name" value="F-box_SF"/>
    <property type="match status" value="1"/>
</dbReference>
<gene>
    <name evidence="2" type="ORF">D9615_000908</name>
</gene>